<keyword evidence="1" id="KW-0378">Hydrolase</keyword>
<evidence type="ECO:0000259" key="3">
    <source>
        <dbReference type="SMART" id="SM00642"/>
    </source>
</evidence>
<reference evidence="4" key="2">
    <citation type="submission" date="2015-07" db="EMBL/GenBank/DDBJ databases">
        <title>Plasmids, circular viruses and viroids from rat gut.</title>
        <authorList>
            <person name="Jorgensen T.J."/>
            <person name="Hansen M.A."/>
            <person name="Xu Z."/>
            <person name="Tabak M.A."/>
            <person name="Sorensen S.J."/>
            <person name="Hansen L.H."/>
        </authorList>
    </citation>
    <scope>NUCLEOTIDE SEQUENCE</scope>
    <source>
        <strain evidence="4">RGFK0905</strain>
    </source>
</reference>
<dbReference type="Pfam" id="PF00128">
    <property type="entry name" value="Alpha-amylase"/>
    <property type="match status" value="1"/>
</dbReference>
<dbReference type="GO" id="GO:0016798">
    <property type="term" value="F:hydrolase activity, acting on glycosyl bonds"/>
    <property type="evidence" value="ECO:0007669"/>
    <property type="project" value="UniProtKB-KW"/>
</dbReference>
<dbReference type="EMBL" id="LN853506">
    <property type="protein sequence ID" value="CRY96073.1"/>
    <property type="molecule type" value="Genomic_DNA"/>
</dbReference>
<dbReference type="GO" id="GO:0005975">
    <property type="term" value="P:carbohydrate metabolic process"/>
    <property type="evidence" value="ECO:0007669"/>
    <property type="project" value="InterPro"/>
</dbReference>
<accession>A0A0H5Q2F9</accession>
<dbReference type="SUPFAM" id="SSF51445">
    <property type="entry name" value="(Trans)glycosidases"/>
    <property type="match status" value="1"/>
</dbReference>
<proteinExistence type="predicted"/>
<dbReference type="PANTHER" id="PTHR10357:SF210">
    <property type="entry name" value="MALTODEXTRIN GLUCOSIDASE"/>
    <property type="match status" value="1"/>
</dbReference>
<dbReference type="PANTHER" id="PTHR10357">
    <property type="entry name" value="ALPHA-AMYLASE FAMILY MEMBER"/>
    <property type="match status" value="1"/>
</dbReference>
<name>A0A0H5Q2F9_9ZZZZ</name>
<reference evidence="4" key="1">
    <citation type="submission" date="2015-06" db="EMBL/GenBank/DDBJ databases">
        <authorList>
            <person name="Joergensen T."/>
        </authorList>
    </citation>
    <scope>NUCLEOTIDE SEQUENCE</scope>
    <source>
        <strain evidence="4">RGFK0905</strain>
    </source>
</reference>
<organism evidence="4">
    <name type="scientific">uncultured prokaryote</name>
    <dbReference type="NCBI Taxonomy" id="198431"/>
    <lineage>
        <taxon>unclassified sequences</taxon>
        <taxon>environmental samples</taxon>
    </lineage>
</organism>
<dbReference type="InterPro" id="IPR006047">
    <property type="entry name" value="GH13_cat_dom"/>
</dbReference>
<protein>
    <recommendedName>
        <fullName evidence="3">Glycosyl hydrolase family 13 catalytic domain-containing protein</fullName>
    </recommendedName>
</protein>
<evidence type="ECO:0000313" key="4">
    <source>
        <dbReference type="EMBL" id="CRY96073.1"/>
    </source>
</evidence>
<dbReference type="SMART" id="SM00642">
    <property type="entry name" value="Aamy"/>
    <property type="match status" value="1"/>
</dbReference>
<keyword evidence="2" id="KW-0326">Glycosidase</keyword>
<sequence length="394" mass="45198">MHYRPTYDSRDLRYKSPYGAVASGTAVALTLRPGRAEGFSHASVTARFESRKDEIVIVKMPWQGHDLGQDIFFVELDTTGYVGLIWYSFRLERLDGRTQDLGPYQLTVYDGTEEVPGWFGEGVTYQIFPDRFCRSRIPDPEGLVGGRTVHQNWEEPPEFRPNSYGEIRNRDFFGGDFQGVISKLDYLKSLGVETIYFNPIFEAAENHRYGTADYSRVDPMLGTNEDFSRLCDEAHRRGMRVMLDGVFNHTGCCPEAAKLYISARSNVNEGAALRFKGTWMRLTRRAVRDYSFRGMEVARTLDMWANVRRGEKLYISPFKNKADIIFDSSLPYEVPVMKHYALPILQSVPEENERREELLDLVRAFDHFQGVDPQLVARDSLLREFIGGGCYPSH</sequence>
<dbReference type="Gene3D" id="3.20.20.80">
    <property type="entry name" value="Glycosidases"/>
    <property type="match status" value="1"/>
</dbReference>
<dbReference type="InterPro" id="IPR017853">
    <property type="entry name" value="GH"/>
</dbReference>
<dbReference type="AlphaFoldDB" id="A0A0H5Q2F9"/>
<feature type="domain" description="Glycosyl hydrolase family 13 catalytic" evidence="3">
    <location>
        <begin position="126"/>
        <end position="383"/>
    </location>
</feature>
<evidence type="ECO:0000256" key="2">
    <source>
        <dbReference type="ARBA" id="ARBA00023295"/>
    </source>
</evidence>
<evidence type="ECO:0000256" key="1">
    <source>
        <dbReference type="ARBA" id="ARBA00022801"/>
    </source>
</evidence>